<comment type="caution">
    <text evidence="1">The sequence shown here is derived from an EMBL/GenBank/DDBJ whole genome shotgun (WGS) entry which is preliminary data.</text>
</comment>
<reference evidence="1" key="1">
    <citation type="journal article" date="2014" name="Front. Microbiol.">
        <title>High frequency of phylogenetically diverse reductive dehalogenase-homologous genes in deep subseafloor sedimentary metagenomes.</title>
        <authorList>
            <person name="Kawai M."/>
            <person name="Futagami T."/>
            <person name="Toyoda A."/>
            <person name="Takaki Y."/>
            <person name="Nishi S."/>
            <person name="Hori S."/>
            <person name="Arai W."/>
            <person name="Tsubouchi T."/>
            <person name="Morono Y."/>
            <person name="Uchiyama I."/>
            <person name="Ito T."/>
            <person name="Fujiyama A."/>
            <person name="Inagaki F."/>
            <person name="Takami H."/>
        </authorList>
    </citation>
    <scope>NUCLEOTIDE SEQUENCE</scope>
    <source>
        <strain evidence="1">Expedition CK06-06</strain>
    </source>
</reference>
<organism evidence="1">
    <name type="scientific">marine sediment metagenome</name>
    <dbReference type="NCBI Taxonomy" id="412755"/>
    <lineage>
        <taxon>unclassified sequences</taxon>
        <taxon>metagenomes</taxon>
        <taxon>ecological metagenomes</taxon>
    </lineage>
</organism>
<dbReference type="EMBL" id="BARS01004278">
    <property type="protein sequence ID" value="GAF75688.1"/>
    <property type="molecule type" value="Genomic_DNA"/>
</dbReference>
<evidence type="ECO:0000313" key="1">
    <source>
        <dbReference type="EMBL" id="GAF75688.1"/>
    </source>
</evidence>
<accession>X0S3P0</accession>
<gene>
    <name evidence="1" type="ORF">S01H1_08329</name>
</gene>
<protein>
    <submittedName>
        <fullName evidence="1">Uncharacterized protein</fullName>
    </submittedName>
</protein>
<sequence>VKKNIRLRLQLIERGKIRLKENYTWEKVAEKIYKVYKSLYENRLN</sequence>
<feature type="non-terminal residue" evidence="1">
    <location>
        <position position="1"/>
    </location>
</feature>
<dbReference type="AlphaFoldDB" id="X0S3P0"/>
<dbReference type="SUPFAM" id="SSF53756">
    <property type="entry name" value="UDP-Glycosyltransferase/glycogen phosphorylase"/>
    <property type="match status" value="1"/>
</dbReference>
<proteinExistence type="predicted"/>
<name>X0S3P0_9ZZZZ</name>
<dbReference type="Gene3D" id="3.40.50.2000">
    <property type="entry name" value="Glycogen Phosphorylase B"/>
    <property type="match status" value="1"/>
</dbReference>